<evidence type="ECO:0000313" key="2">
    <source>
        <dbReference type="Proteomes" id="UP000184111"/>
    </source>
</evidence>
<accession>A0A1M7H0T1</accession>
<dbReference type="Proteomes" id="UP000184111">
    <property type="component" value="Unassembled WGS sequence"/>
</dbReference>
<proteinExistence type="predicted"/>
<reference evidence="1 2" key="1">
    <citation type="submission" date="2016-11" db="EMBL/GenBank/DDBJ databases">
        <authorList>
            <person name="Jaros S."/>
            <person name="Januszkiewicz K."/>
            <person name="Wedrychowicz H."/>
        </authorList>
    </citation>
    <scope>NUCLEOTIDE SEQUENCE [LARGE SCALE GENOMIC DNA]</scope>
    <source>
        <strain evidence="1 2">CGMCC 4.2025</strain>
    </source>
</reference>
<gene>
    <name evidence="1" type="ORF">SAMN05216499_109118</name>
</gene>
<keyword evidence="2" id="KW-1185">Reference proteome</keyword>
<organism evidence="1 2">
    <name type="scientific">Actinacidiphila paucisporea</name>
    <dbReference type="NCBI Taxonomy" id="310782"/>
    <lineage>
        <taxon>Bacteria</taxon>
        <taxon>Bacillati</taxon>
        <taxon>Actinomycetota</taxon>
        <taxon>Actinomycetes</taxon>
        <taxon>Kitasatosporales</taxon>
        <taxon>Streptomycetaceae</taxon>
        <taxon>Actinacidiphila</taxon>
    </lineage>
</organism>
<dbReference type="EMBL" id="FRBI01000009">
    <property type="protein sequence ID" value="SHM21759.1"/>
    <property type="molecule type" value="Genomic_DNA"/>
</dbReference>
<sequence>MSGALGAFKAALFARGVIRHARTQAPLLPLTDAESRAVAELVSAAGLTPVD</sequence>
<protein>
    <submittedName>
        <fullName evidence="1">4-hydroxy-tetrahydrodipicolinate synthase</fullName>
    </submittedName>
</protein>
<dbReference type="STRING" id="310782.SAMN05216499_109118"/>
<dbReference type="AlphaFoldDB" id="A0A1M7H0T1"/>
<name>A0A1M7H0T1_9ACTN</name>
<dbReference type="RefSeq" id="WP_159450260.1">
    <property type="nucleotide sequence ID" value="NZ_FRBI01000009.1"/>
</dbReference>
<evidence type="ECO:0000313" key="1">
    <source>
        <dbReference type="EMBL" id="SHM21759.1"/>
    </source>
</evidence>